<name>A0A8S5TXV6_9CAUD</name>
<proteinExistence type="predicted"/>
<sequence>MFKVTNVTIKFTLTGVTRIFGDMPSLNTRFDDVSTNFVRREFRFQRPFTIWTSC</sequence>
<evidence type="ECO:0000313" key="1">
    <source>
        <dbReference type="EMBL" id="DAF87032.1"/>
    </source>
</evidence>
<organism evidence="1">
    <name type="scientific">Siphoviridae sp. ctgyi6</name>
    <dbReference type="NCBI Taxonomy" id="2825610"/>
    <lineage>
        <taxon>Viruses</taxon>
        <taxon>Duplodnaviria</taxon>
        <taxon>Heunggongvirae</taxon>
        <taxon>Uroviricota</taxon>
        <taxon>Caudoviricetes</taxon>
    </lineage>
</organism>
<protein>
    <submittedName>
        <fullName evidence="1">Uncharacterized protein</fullName>
    </submittedName>
</protein>
<reference evidence="1" key="1">
    <citation type="journal article" date="2021" name="Proc. Natl. Acad. Sci. U.S.A.">
        <title>A Catalog of Tens of Thousands of Viruses from Human Metagenomes Reveals Hidden Associations with Chronic Diseases.</title>
        <authorList>
            <person name="Tisza M.J."/>
            <person name="Buck C.B."/>
        </authorList>
    </citation>
    <scope>NUCLEOTIDE SEQUENCE</scope>
    <source>
        <strain evidence="1">Ctgyi6</strain>
    </source>
</reference>
<dbReference type="EMBL" id="BK015957">
    <property type="protein sequence ID" value="DAF87032.1"/>
    <property type="molecule type" value="Genomic_DNA"/>
</dbReference>
<accession>A0A8S5TXV6</accession>